<dbReference type="CDD" id="cd06171">
    <property type="entry name" value="Sigma70_r4"/>
    <property type="match status" value="1"/>
</dbReference>
<dbReference type="PIRSF" id="PIRSF000770">
    <property type="entry name" value="RNA_pol_sigma-SigE/K"/>
    <property type="match status" value="1"/>
</dbReference>
<gene>
    <name evidence="8" type="ORF">KQI42_06665</name>
</gene>
<comment type="caution">
    <text evidence="8">The sequence shown here is derived from an EMBL/GenBank/DDBJ whole genome shotgun (WGS) entry which is preliminary data.</text>
</comment>
<dbReference type="Pfam" id="PF04539">
    <property type="entry name" value="Sigma70_r3"/>
    <property type="match status" value="1"/>
</dbReference>
<keyword evidence="2 5" id="KW-0731">Sigma factor</keyword>
<dbReference type="PROSITE" id="PS00715">
    <property type="entry name" value="SIGMA70_1"/>
    <property type="match status" value="1"/>
</dbReference>
<comment type="similarity">
    <text evidence="5">Belongs to the sigma-70 factor family.</text>
</comment>
<organism evidence="8 9">
    <name type="scientific">Tissierella simiarum</name>
    <dbReference type="NCBI Taxonomy" id="2841534"/>
    <lineage>
        <taxon>Bacteria</taxon>
        <taxon>Bacillati</taxon>
        <taxon>Bacillota</taxon>
        <taxon>Tissierellia</taxon>
        <taxon>Tissierellales</taxon>
        <taxon>Tissierellaceae</taxon>
        <taxon>Tissierella</taxon>
    </lineage>
</organism>
<dbReference type="InterPro" id="IPR007627">
    <property type="entry name" value="RNA_pol_sigma70_r2"/>
</dbReference>
<dbReference type="NCBIfam" id="NF005413">
    <property type="entry name" value="PRK06986.1"/>
    <property type="match status" value="1"/>
</dbReference>
<evidence type="ECO:0000256" key="5">
    <source>
        <dbReference type="RuleBase" id="RU362124"/>
    </source>
</evidence>
<keyword evidence="4 5" id="KW-0804">Transcription</keyword>
<dbReference type="InterPro" id="IPR000943">
    <property type="entry name" value="RNA_pol_sigma70"/>
</dbReference>
<dbReference type="InterPro" id="IPR007630">
    <property type="entry name" value="RNA_pol_sigma70_r4"/>
</dbReference>
<evidence type="ECO:0000259" key="6">
    <source>
        <dbReference type="PROSITE" id="PS00715"/>
    </source>
</evidence>
<evidence type="ECO:0000259" key="7">
    <source>
        <dbReference type="PROSITE" id="PS00716"/>
    </source>
</evidence>
<accession>A0ABS6E4D3</accession>
<comment type="function">
    <text evidence="5">Sigma factors are initiation factors that promote the attachment of RNA polymerase to specific initiation sites and are then released.</text>
</comment>
<evidence type="ECO:0000256" key="2">
    <source>
        <dbReference type="ARBA" id="ARBA00023082"/>
    </source>
</evidence>
<keyword evidence="3 5" id="KW-0238">DNA-binding</keyword>
<protein>
    <recommendedName>
        <fullName evidence="5">RNA polymerase sigma factor</fullName>
    </recommendedName>
</protein>
<sequence length="248" mass="29071">MNVEDLWIKYNETKDKKIKQSLIENYISLVRIVAGRMYNYYGSKIEYDDLVSFGVMGLIDSIDKFDIEKNIKFETYAQIRVKGAMIDNIRKLDWIPRSLRKKSKDVQNAIYKLENQLGRSPTNEETAKYLEMPLEELEILLSDIATFNVSSLEEMLINRGDYSFDIKQDSNTPEEIYESKEIKRLLAVAIDSLLENEKMVISLYYYDELTYKEIGHVMELSESRISQIHSKAILKMKNFLIKEGIRES</sequence>
<dbReference type="Proteomes" id="UP000749471">
    <property type="component" value="Unassembled WGS sequence"/>
</dbReference>
<dbReference type="PANTHER" id="PTHR30385">
    <property type="entry name" value="SIGMA FACTOR F FLAGELLAR"/>
    <property type="match status" value="1"/>
</dbReference>
<proteinExistence type="inferred from homology"/>
<dbReference type="InterPro" id="IPR007624">
    <property type="entry name" value="RNA_pol_sigma70_r3"/>
</dbReference>
<evidence type="ECO:0000313" key="8">
    <source>
        <dbReference type="EMBL" id="MBU5437681.1"/>
    </source>
</evidence>
<dbReference type="InterPro" id="IPR014284">
    <property type="entry name" value="RNA_pol_sigma-70_dom"/>
</dbReference>
<dbReference type="PROSITE" id="PS00716">
    <property type="entry name" value="SIGMA70_2"/>
    <property type="match status" value="1"/>
</dbReference>
<dbReference type="RefSeq" id="WP_216518018.1">
    <property type="nucleotide sequence ID" value="NZ_JAHLPM010000004.1"/>
</dbReference>
<dbReference type="InterPro" id="IPR012845">
    <property type="entry name" value="RNA_pol_sigma_FliA_WhiG"/>
</dbReference>
<keyword evidence="9" id="KW-1185">Reference proteome</keyword>
<evidence type="ECO:0000313" key="9">
    <source>
        <dbReference type="Proteomes" id="UP000749471"/>
    </source>
</evidence>
<dbReference type="EMBL" id="JAHLPM010000004">
    <property type="protein sequence ID" value="MBU5437681.1"/>
    <property type="molecule type" value="Genomic_DNA"/>
</dbReference>
<dbReference type="NCBIfam" id="TIGR02479">
    <property type="entry name" value="FliA_WhiG"/>
    <property type="match status" value="1"/>
</dbReference>
<feature type="domain" description="RNA polymerase sigma-70" evidence="6">
    <location>
        <begin position="49"/>
        <end position="62"/>
    </location>
</feature>
<name>A0ABS6E4D3_9FIRM</name>
<keyword evidence="1 5" id="KW-0805">Transcription regulation</keyword>
<reference evidence="8 9" key="1">
    <citation type="submission" date="2021-06" db="EMBL/GenBank/DDBJ databases">
        <authorList>
            <person name="Sun Q."/>
            <person name="Li D."/>
        </authorList>
    </citation>
    <scope>NUCLEOTIDE SEQUENCE [LARGE SCALE GENOMIC DNA]</scope>
    <source>
        <strain evidence="8 9">MSJ-40</strain>
    </source>
</reference>
<dbReference type="NCBIfam" id="TIGR02937">
    <property type="entry name" value="sigma70-ECF"/>
    <property type="match status" value="1"/>
</dbReference>
<evidence type="ECO:0000256" key="3">
    <source>
        <dbReference type="ARBA" id="ARBA00023125"/>
    </source>
</evidence>
<evidence type="ECO:0000256" key="1">
    <source>
        <dbReference type="ARBA" id="ARBA00023015"/>
    </source>
</evidence>
<evidence type="ECO:0000256" key="4">
    <source>
        <dbReference type="ARBA" id="ARBA00023163"/>
    </source>
</evidence>
<dbReference type="Pfam" id="PF04542">
    <property type="entry name" value="Sigma70_r2"/>
    <property type="match status" value="1"/>
</dbReference>
<feature type="domain" description="RNA polymerase sigma-70" evidence="7">
    <location>
        <begin position="210"/>
        <end position="236"/>
    </location>
</feature>
<dbReference type="Pfam" id="PF04545">
    <property type="entry name" value="Sigma70_r4"/>
    <property type="match status" value="1"/>
</dbReference>
<dbReference type="PANTHER" id="PTHR30385:SF7">
    <property type="entry name" value="RNA POLYMERASE SIGMA FACTOR FLIA"/>
    <property type="match status" value="1"/>
</dbReference>